<organism evidence="3 4">
    <name type="scientific">Delftia acidovorans</name>
    <name type="common">Pseudomonas acidovorans</name>
    <name type="synonym">Comamonas acidovorans</name>
    <dbReference type="NCBI Taxonomy" id="80866"/>
    <lineage>
        <taxon>Bacteria</taxon>
        <taxon>Pseudomonadati</taxon>
        <taxon>Pseudomonadota</taxon>
        <taxon>Betaproteobacteria</taxon>
        <taxon>Burkholderiales</taxon>
        <taxon>Comamonadaceae</taxon>
        <taxon>Delftia</taxon>
    </lineage>
</organism>
<protein>
    <recommendedName>
        <fullName evidence="5">Alginate export domain-containing protein</fullName>
    </recommendedName>
</protein>
<feature type="region of interest" description="Disordered" evidence="1">
    <location>
        <begin position="197"/>
        <end position="223"/>
    </location>
</feature>
<evidence type="ECO:0000256" key="2">
    <source>
        <dbReference type="SAM" id="SignalP"/>
    </source>
</evidence>
<feature type="signal peptide" evidence="2">
    <location>
        <begin position="1"/>
        <end position="39"/>
    </location>
</feature>
<proteinExistence type="predicted"/>
<evidence type="ECO:0008006" key="5">
    <source>
        <dbReference type="Google" id="ProtNLM"/>
    </source>
</evidence>
<evidence type="ECO:0000256" key="1">
    <source>
        <dbReference type="SAM" id="MobiDB-lite"/>
    </source>
</evidence>
<evidence type="ECO:0000313" key="4">
    <source>
        <dbReference type="Proteomes" id="UP000594778"/>
    </source>
</evidence>
<evidence type="ECO:0000313" key="3">
    <source>
        <dbReference type="EMBL" id="QPS09037.1"/>
    </source>
</evidence>
<reference evidence="3 4" key="1">
    <citation type="submission" date="2020-12" db="EMBL/GenBank/DDBJ databases">
        <title>FDA dAtabase for Regulatory Grade micrObial Sequences (FDA-ARGOS): Supporting development and validation of Infectious Disease Dx tests.</title>
        <authorList>
            <person name="Sproer C."/>
            <person name="Gronow S."/>
            <person name="Severitt S."/>
            <person name="Schroder I."/>
            <person name="Tallon L."/>
            <person name="Sadzewicz L."/>
            <person name="Zhao X."/>
            <person name="Boylan J."/>
            <person name="Ott S."/>
            <person name="Bowen H."/>
            <person name="Vavikolanu K."/>
            <person name="Mehta A."/>
            <person name="Aluvathingal J."/>
            <person name="Nadendla S."/>
            <person name="Lowell S."/>
            <person name="Myers T."/>
            <person name="Yan Y."/>
            <person name="Sichtig H."/>
        </authorList>
    </citation>
    <scope>NUCLEOTIDE SEQUENCE [LARGE SCALE GENOMIC DNA]</scope>
    <source>
        <strain evidence="3 4">FDAARGOS_909</strain>
    </source>
</reference>
<dbReference type="Proteomes" id="UP000594778">
    <property type="component" value="Chromosome"/>
</dbReference>
<feature type="chain" id="PRO_5032695584" description="Alginate export domain-containing protein" evidence="2">
    <location>
        <begin position="40"/>
        <end position="426"/>
    </location>
</feature>
<accession>A0A7T2S5K1</accession>
<sequence length="426" mass="46629">MPRPSRSPLRASWAGAWGGACIAPACIALACATSGAAQAEPATADAGASWTTSGHLMSQLRSRLDDGHAMSATQRAWFETQWKSGPLSLLASAYVDWDPLATYRHSTVRTRLHELTLGRDLGAWRLDAGRRRLRWGAADGRSVLDLVNPVDLSDPFAGGMRNTTRLPSWLATAEREALGGRLQLVWVPRAGVGRLPQAGSPWEPEALRQQRAASGASPTRVETPARPEYGVRWIRYGNGFDLEMLAYQGHAREPLALGGGRFAAPAVRTLGAAVQGVLGNHGLRGEMAWEPDAPLVSTNTGALGRSPRVRAVLGWDRQFDDGPYFNLQAYFDRQAASPLNGGRSQRRHGLTYLVRERFLDTSLEVGLRGVLQSSDRSGSAELYAQWQMDDQWRFDAGVMRLWGNAASEYGIWRGQSSFYLSARRSF</sequence>
<dbReference type="RefSeq" id="WP_197956111.1">
    <property type="nucleotide sequence ID" value="NZ_CP065668.1"/>
</dbReference>
<keyword evidence="2" id="KW-0732">Signal</keyword>
<dbReference type="AlphaFoldDB" id="A0A7T2S5K1"/>
<dbReference type="EMBL" id="CP065668">
    <property type="protein sequence ID" value="QPS09037.1"/>
    <property type="molecule type" value="Genomic_DNA"/>
</dbReference>
<dbReference type="PROSITE" id="PS51257">
    <property type="entry name" value="PROKAR_LIPOPROTEIN"/>
    <property type="match status" value="1"/>
</dbReference>
<name>A0A7T2S5K1_DELAC</name>
<gene>
    <name evidence="3" type="ORF">I6G66_03005</name>
</gene>